<feature type="transmembrane region" description="Helical" evidence="10">
    <location>
        <begin position="121"/>
        <end position="143"/>
    </location>
</feature>
<dbReference type="PANTHER" id="PTHR23517">
    <property type="entry name" value="RESISTANCE PROTEIN MDTM, PUTATIVE-RELATED-RELATED"/>
    <property type="match status" value="1"/>
</dbReference>
<evidence type="ECO:0000256" key="6">
    <source>
        <dbReference type="ARBA" id="ARBA00022989"/>
    </source>
</evidence>
<keyword evidence="5" id="KW-0653">Protein transport</keyword>
<dbReference type="InterPro" id="IPR050171">
    <property type="entry name" value="MFS_Transporters"/>
</dbReference>
<gene>
    <name evidence="11" type="ORF">ES674_05325</name>
</gene>
<evidence type="ECO:0000256" key="4">
    <source>
        <dbReference type="ARBA" id="ARBA00022692"/>
    </source>
</evidence>
<dbReference type="SUPFAM" id="SSF103473">
    <property type="entry name" value="MFS general substrate transporter"/>
    <property type="match status" value="1"/>
</dbReference>
<keyword evidence="3" id="KW-1003">Cell membrane</keyword>
<dbReference type="Proteomes" id="UP000323720">
    <property type="component" value="Unassembled WGS sequence"/>
</dbReference>
<feature type="region of interest" description="Disordered" evidence="9">
    <location>
        <begin position="587"/>
        <end position="609"/>
    </location>
</feature>
<evidence type="ECO:0000256" key="7">
    <source>
        <dbReference type="ARBA" id="ARBA00023136"/>
    </source>
</evidence>
<feature type="transmembrane region" description="Helical" evidence="10">
    <location>
        <begin position="95"/>
        <end position="115"/>
    </location>
</feature>
<evidence type="ECO:0000313" key="11">
    <source>
        <dbReference type="EMBL" id="TYB79197.1"/>
    </source>
</evidence>
<dbReference type="InterPro" id="IPR005279">
    <property type="entry name" value="Dipep/tripep_permease"/>
</dbReference>
<comment type="caution">
    <text evidence="11">The sequence shown here is derived from an EMBL/GenBank/DDBJ whole genome shotgun (WGS) entry which is preliminary data.</text>
</comment>
<dbReference type="GO" id="GO:0006857">
    <property type="term" value="P:oligopeptide transport"/>
    <property type="evidence" value="ECO:0007669"/>
    <property type="project" value="InterPro"/>
</dbReference>
<reference evidence="11 12" key="1">
    <citation type="submission" date="2019-08" db="EMBL/GenBank/DDBJ databases">
        <title>Genomes of Antarctic Bizionia species.</title>
        <authorList>
            <person name="Bowman J.P."/>
        </authorList>
    </citation>
    <scope>NUCLEOTIDE SEQUENCE [LARGE SCALE GENOMIC DNA]</scope>
    <source>
        <strain evidence="11 12">ADA-4</strain>
    </source>
</reference>
<keyword evidence="6 10" id="KW-1133">Transmembrane helix</keyword>
<name>A0A5D0RCC0_9FLAO</name>
<feature type="transmembrane region" description="Helical" evidence="10">
    <location>
        <begin position="155"/>
        <end position="179"/>
    </location>
</feature>
<evidence type="ECO:0000256" key="8">
    <source>
        <dbReference type="RuleBase" id="RU003755"/>
    </source>
</evidence>
<dbReference type="CDD" id="cd17346">
    <property type="entry name" value="MFS_DtpA_like"/>
    <property type="match status" value="1"/>
</dbReference>
<evidence type="ECO:0000313" key="12">
    <source>
        <dbReference type="Proteomes" id="UP000323720"/>
    </source>
</evidence>
<evidence type="ECO:0000256" key="2">
    <source>
        <dbReference type="ARBA" id="ARBA00022448"/>
    </source>
</evidence>
<dbReference type="InterPro" id="IPR000109">
    <property type="entry name" value="POT_fam"/>
</dbReference>
<feature type="transmembrane region" description="Helical" evidence="10">
    <location>
        <begin position="285"/>
        <end position="307"/>
    </location>
</feature>
<keyword evidence="5" id="KW-0571">Peptide transport</keyword>
<evidence type="ECO:0000256" key="5">
    <source>
        <dbReference type="ARBA" id="ARBA00022856"/>
    </source>
</evidence>
<sequence length="609" mass="67600">MANTTQVIHRKELFGHPVGLFILFFTEMWERFSYYGMRGILVLYMAASATAIDPGLGWSNKDALWLYGWYTMLVYVASIPGGWIADKFLGQKKTVMVGGALLCVGHGILAIPQSWAFFTGLSLIILGVGGLKPNISTMVGGLYHEGDIRRDSGFTIFYIGINIGAFLASITVGLVAYYYGWHYGFGLAGIGMLVGQAVFIWGQKFLKGVGEFTGGSEATEAERLAAKRPLNKIEKDRVIVLLISFLIVVVFWGAFEQAGGLMNLYTDAKVDRNIGLSWLQEIPAAVFQSLNAGYIIIFGTIVGGFWIWWKKKGKESSSIFKMAIGTIIMGLGYVFMMFASQEASAETFGKAAMYWIFLAYLFHTIGELCTSPVSLSFITKLAPLKYASIMMGVYFAATGFGNKLAGTIGESSQLESFTGEMIVSKQDVLPFISKDSMKVKNLKNEVVKIYDYPINEDKNFSIRSKVYPENGQVIFKDYTSLKDLNGLFNMSDGDDSNTKKLLQDLIENNVTASNPYHAKLVFEKDMDKAQISENKGDGKDYGVSFVLEEEQSEQEFATFMWLTIFTVAFGLLLLLFLKKLKKLTHGAEDNEREIGDENEGYEVAEPTNN</sequence>
<feature type="transmembrane region" description="Helical" evidence="10">
    <location>
        <begin position="185"/>
        <end position="202"/>
    </location>
</feature>
<keyword evidence="12" id="KW-1185">Reference proteome</keyword>
<keyword evidence="4 8" id="KW-0812">Transmembrane</keyword>
<dbReference type="InterPro" id="IPR018456">
    <property type="entry name" value="PTR2_symporter_CS"/>
</dbReference>
<evidence type="ECO:0000256" key="9">
    <source>
        <dbReference type="SAM" id="MobiDB-lite"/>
    </source>
</evidence>
<feature type="transmembrane region" description="Helical" evidence="10">
    <location>
        <begin position="382"/>
        <end position="401"/>
    </location>
</feature>
<dbReference type="InterPro" id="IPR036259">
    <property type="entry name" value="MFS_trans_sf"/>
</dbReference>
<dbReference type="EMBL" id="VSKK01000001">
    <property type="protein sequence ID" value="TYB79197.1"/>
    <property type="molecule type" value="Genomic_DNA"/>
</dbReference>
<comment type="subcellular location">
    <subcellularLocation>
        <location evidence="1">Cell membrane</location>
        <topology evidence="1">Multi-pass membrane protein</topology>
    </subcellularLocation>
    <subcellularLocation>
        <location evidence="8">Membrane</location>
        <topology evidence="8">Multi-pass membrane protein</topology>
    </subcellularLocation>
</comment>
<dbReference type="Gene3D" id="1.20.1250.20">
    <property type="entry name" value="MFS general substrate transporter like domains"/>
    <property type="match status" value="2"/>
</dbReference>
<evidence type="ECO:0000256" key="10">
    <source>
        <dbReference type="SAM" id="Phobius"/>
    </source>
</evidence>
<keyword evidence="7 10" id="KW-0472">Membrane</keyword>
<organism evidence="11 12">
    <name type="scientific">Bizionia myxarmorum</name>
    <dbReference type="NCBI Taxonomy" id="291186"/>
    <lineage>
        <taxon>Bacteria</taxon>
        <taxon>Pseudomonadati</taxon>
        <taxon>Bacteroidota</taxon>
        <taxon>Flavobacteriia</taxon>
        <taxon>Flavobacteriales</taxon>
        <taxon>Flavobacteriaceae</taxon>
        <taxon>Bizionia</taxon>
    </lineage>
</organism>
<protein>
    <submittedName>
        <fullName evidence="11">Peptide MFS transporter</fullName>
    </submittedName>
</protein>
<dbReference type="PROSITE" id="PS01022">
    <property type="entry name" value="PTR2_1"/>
    <property type="match status" value="1"/>
</dbReference>
<feature type="transmembrane region" description="Helical" evidence="10">
    <location>
        <begin position="319"/>
        <end position="339"/>
    </location>
</feature>
<evidence type="ECO:0000256" key="3">
    <source>
        <dbReference type="ARBA" id="ARBA00022475"/>
    </source>
</evidence>
<feature type="transmembrane region" description="Helical" evidence="10">
    <location>
        <begin position="559"/>
        <end position="577"/>
    </location>
</feature>
<comment type="similarity">
    <text evidence="8">Belongs to the major facilitator superfamily. Proton-dependent oligopeptide transporter (POT/PTR) (TC 2.A.17) family.</text>
</comment>
<dbReference type="NCBIfam" id="TIGR00924">
    <property type="entry name" value="yjdL_sub1_fam"/>
    <property type="match status" value="1"/>
</dbReference>
<dbReference type="OrthoDB" id="9772725at2"/>
<feature type="transmembrane region" description="Helical" evidence="10">
    <location>
        <begin position="238"/>
        <end position="255"/>
    </location>
</feature>
<dbReference type="GO" id="GO:0005886">
    <property type="term" value="C:plasma membrane"/>
    <property type="evidence" value="ECO:0007669"/>
    <property type="project" value="UniProtKB-SubCell"/>
</dbReference>
<proteinExistence type="inferred from homology"/>
<dbReference type="GO" id="GO:1904680">
    <property type="term" value="F:peptide transmembrane transporter activity"/>
    <property type="evidence" value="ECO:0007669"/>
    <property type="project" value="InterPro"/>
</dbReference>
<feature type="transmembrane region" description="Helical" evidence="10">
    <location>
        <begin position="64"/>
        <end position="83"/>
    </location>
</feature>
<dbReference type="AlphaFoldDB" id="A0A5D0RCC0"/>
<dbReference type="RefSeq" id="WP_148402934.1">
    <property type="nucleotide sequence ID" value="NZ_VSKK01000001.1"/>
</dbReference>
<dbReference type="PROSITE" id="PS01023">
    <property type="entry name" value="PTR2_2"/>
    <property type="match status" value="1"/>
</dbReference>
<dbReference type="Pfam" id="PF00854">
    <property type="entry name" value="PTR2"/>
    <property type="match status" value="2"/>
</dbReference>
<accession>A0A5D0RCC0</accession>
<evidence type="ECO:0000256" key="1">
    <source>
        <dbReference type="ARBA" id="ARBA00004651"/>
    </source>
</evidence>
<feature type="transmembrane region" description="Helical" evidence="10">
    <location>
        <begin position="351"/>
        <end position="370"/>
    </location>
</feature>
<keyword evidence="2 8" id="KW-0813">Transport</keyword>
<dbReference type="PANTHER" id="PTHR23517:SF15">
    <property type="entry name" value="PROTON-DEPENDENT OLIGOPEPTIDE FAMILY TRANSPORT PROTEIN"/>
    <property type="match status" value="1"/>
</dbReference>